<protein>
    <submittedName>
        <fullName evidence="2">Lipase 2</fullName>
    </submittedName>
</protein>
<feature type="compositionally biased region" description="Polar residues" evidence="1">
    <location>
        <begin position="121"/>
        <end position="136"/>
    </location>
</feature>
<name>A0AB34G6L4_9HYPO</name>
<proteinExistence type="predicted"/>
<evidence type="ECO:0000313" key="2">
    <source>
        <dbReference type="EMBL" id="KAJ6447172.1"/>
    </source>
</evidence>
<evidence type="ECO:0000313" key="3">
    <source>
        <dbReference type="Proteomes" id="UP001163105"/>
    </source>
</evidence>
<evidence type="ECO:0000256" key="1">
    <source>
        <dbReference type="SAM" id="MobiDB-lite"/>
    </source>
</evidence>
<dbReference type="AlphaFoldDB" id="A0AB34G6L4"/>
<feature type="region of interest" description="Disordered" evidence="1">
    <location>
        <begin position="755"/>
        <end position="776"/>
    </location>
</feature>
<comment type="caution">
    <text evidence="2">The sequence shown here is derived from an EMBL/GenBank/DDBJ whole genome shotgun (WGS) entry which is preliminary data.</text>
</comment>
<feature type="compositionally biased region" description="Basic and acidic residues" evidence="1">
    <location>
        <begin position="109"/>
        <end position="120"/>
    </location>
</feature>
<feature type="compositionally biased region" description="Basic and acidic residues" evidence="1">
    <location>
        <begin position="151"/>
        <end position="184"/>
    </location>
</feature>
<dbReference type="Gene3D" id="1.25.40.10">
    <property type="entry name" value="Tetratricopeptide repeat domain"/>
    <property type="match status" value="1"/>
</dbReference>
<accession>A0AB34G6L4</accession>
<keyword evidence="3" id="KW-1185">Reference proteome</keyword>
<dbReference type="Proteomes" id="UP001163105">
    <property type="component" value="Unassembled WGS sequence"/>
</dbReference>
<dbReference type="InterPro" id="IPR011990">
    <property type="entry name" value="TPR-like_helical_dom_sf"/>
</dbReference>
<gene>
    <name evidence="2" type="ORF">O9K51_01947</name>
</gene>
<feature type="region of interest" description="Disordered" evidence="1">
    <location>
        <begin position="94"/>
        <end position="184"/>
    </location>
</feature>
<organism evidence="2 3">
    <name type="scientific">Purpureocillium lavendulum</name>
    <dbReference type="NCBI Taxonomy" id="1247861"/>
    <lineage>
        <taxon>Eukaryota</taxon>
        <taxon>Fungi</taxon>
        <taxon>Dikarya</taxon>
        <taxon>Ascomycota</taxon>
        <taxon>Pezizomycotina</taxon>
        <taxon>Sordariomycetes</taxon>
        <taxon>Hypocreomycetidae</taxon>
        <taxon>Hypocreales</taxon>
        <taxon>Ophiocordycipitaceae</taxon>
        <taxon>Purpureocillium</taxon>
    </lineage>
</organism>
<dbReference type="EMBL" id="JAQHRD010000001">
    <property type="protein sequence ID" value="KAJ6447172.1"/>
    <property type="molecule type" value="Genomic_DNA"/>
</dbReference>
<reference evidence="2" key="1">
    <citation type="submission" date="2023-01" db="EMBL/GenBank/DDBJ databases">
        <title>The growth and conidiation of Purpureocillium lavendulum are regulated by nitrogen source and histone H3K14 acetylation.</title>
        <authorList>
            <person name="Tang P."/>
            <person name="Han J."/>
            <person name="Zhang C."/>
            <person name="Tang P."/>
            <person name="Qi F."/>
            <person name="Zhang K."/>
            <person name="Liang L."/>
        </authorList>
    </citation>
    <scope>NUCLEOTIDE SEQUENCE</scope>
    <source>
        <strain evidence="2">YMF1.00683</strain>
    </source>
</reference>
<sequence>MGIPEPRGMCGEPMCLAITAENACDKFPELDVYPRPEPSKSDKDYAAWYQGYQKWGRVKCSCGNGYFCRRHGQWIPGCYVTSGEALPRERQGEGYCPATHYTDNPEGVEVSKKREAEKSKQPTGSSSKHRQGSSAASEHIKSKAKSGPKSTSKEKPEEEKRHKRDKAPEAESSSKGKTRERTSKTDLTTLDRTLCFSHGTVKDFLLSTEGTMQSEGITIRRDEPDSVLAEQCLRCLLKSQYAELDRIGRRLRTNVGLGGSTEDPDSSFFDYAARHWHIHLSAIQKPDDELVALAGTFLRSLQFSYWAEYSYTDNGDFQAIRSAEIRLRGWAKGLPPATQGLLHLDAYFEATYRHLSEEYSKTDCDKVLQWLALMRLGFYYFDVGRITDMGQVRAQVAEGLIHLLGPRHPLTLQARSDAAYAPLFGGEVRKAHQLYVDIAEDMRAVNPEVEEPNLFWTLLFQGQAEYLMNDIAKALETLACVKAGFLRTLGPESNGFLAAQLRYAQVDASKGNTTRSIETLEEVRQIRERQYGTDDSFAVTTRLYIGDLYRIKRDSRSLANLERGVDFRRQFMPISHLVTLDPAIILAIAYRDFEMNYAAEDLVEELETHGMLEGQDRFVRYCQVKHLRALLLFDGGETDRAIDLLQGLLIQTDREQNNRALLWVRQDLARMLRYRGRDGDQQAATVVFNGLVCQKSSGDDAWGDEPDSPRLLHFAEKAVGLVRERKVAEAERLLETEGLQWVREADLWLNMGIPGADTTQMQPPRELGNGDDSGAGYMWVNVDSQR</sequence>